<comment type="caution">
    <text evidence="4">The sequence shown here is derived from an EMBL/GenBank/DDBJ whole genome shotgun (WGS) entry which is preliminary data.</text>
</comment>
<proteinExistence type="predicted"/>
<dbReference type="EMBL" id="JAEVFJ010000031">
    <property type="protein sequence ID" value="KAH8092607.1"/>
    <property type="molecule type" value="Genomic_DNA"/>
</dbReference>
<dbReference type="FunFam" id="3.30.830.10:FF:000031">
    <property type="entry name" value="Putative zinc metalloprotease"/>
    <property type="match status" value="1"/>
</dbReference>
<dbReference type="PANTHER" id="PTHR43016:SF16">
    <property type="entry name" value="METALLOPROTEASE, PUTATIVE (AFU_ORTHOLOGUE AFUA_4G07610)-RELATED"/>
    <property type="match status" value="1"/>
</dbReference>
<dbReference type="FunFam" id="3.30.830.10:FF:000015">
    <property type="entry name" value="Putative zinc metalloprotease"/>
    <property type="match status" value="1"/>
</dbReference>
<evidence type="ECO:0000313" key="4">
    <source>
        <dbReference type="EMBL" id="KAH8092607.1"/>
    </source>
</evidence>
<evidence type="ECO:0000259" key="2">
    <source>
        <dbReference type="Pfam" id="PF00675"/>
    </source>
</evidence>
<organism evidence="4 5">
    <name type="scientific">Cristinia sonorae</name>
    <dbReference type="NCBI Taxonomy" id="1940300"/>
    <lineage>
        <taxon>Eukaryota</taxon>
        <taxon>Fungi</taxon>
        <taxon>Dikarya</taxon>
        <taxon>Basidiomycota</taxon>
        <taxon>Agaricomycotina</taxon>
        <taxon>Agaricomycetes</taxon>
        <taxon>Agaricomycetidae</taxon>
        <taxon>Agaricales</taxon>
        <taxon>Pleurotineae</taxon>
        <taxon>Stephanosporaceae</taxon>
        <taxon>Cristinia</taxon>
    </lineage>
</organism>
<dbReference type="InterPro" id="IPR007863">
    <property type="entry name" value="Peptidase_M16_C"/>
</dbReference>
<dbReference type="InterPro" id="IPR011249">
    <property type="entry name" value="Metalloenz_LuxS/M16"/>
</dbReference>
<dbReference type="OrthoDB" id="4953at2759"/>
<dbReference type="Proteomes" id="UP000813824">
    <property type="component" value="Unassembled WGS sequence"/>
</dbReference>
<dbReference type="GO" id="GO:0046872">
    <property type="term" value="F:metal ion binding"/>
    <property type="evidence" value="ECO:0007669"/>
    <property type="project" value="InterPro"/>
</dbReference>
<dbReference type="InterPro" id="IPR011765">
    <property type="entry name" value="Pept_M16_N"/>
</dbReference>
<accession>A0A8K0XM56</accession>
<dbReference type="PANTHER" id="PTHR43016">
    <property type="entry name" value="PRESEQUENCE PROTEASE"/>
    <property type="match status" value="1"/>
</dbReference>
<sequence>MNKYGNFDLVTDLDLDFADTHLLQWRSRASGLTVVHLDCDTPIVHAYFGVRSEIFNDSGCPHTLEHLVFMGSEKYPYKGILDQLAARGFSGGTNAWTATDCTVYTVSTAGGQGFLQLLPIYMDHILYPTLTKASYVTEVHHVTGSGEDSGVVYNEMQGRQNTSGDLLAHKMQRLVHPPGSAYRSETGGLMEALRNLSVEQIREYHSEYYVPHNLSLVVSGKLPSGTLSLLEVLQNEVEPTIARHGQNRGPRPPGWKRPFVETPSAERFPFAETTTHTIKFPEKDMSVGELLINFMGPPSDAFLERAGLGFIGAYLTASDIAPLNKEFVEIKKPMCTSIYFDQEVLATRINLAVHASSVPTKHLDLFHEKLLASFKRFVNEGIDMKRMAVLIDQTERMMRSRLESSKGDRFAALVGNEFLYGSEDGSGLVVALDPNSRLKVLRGWTNETWIALFNKYYVDAPCIVLRGKPSAAMVRRLEKEEKARIAARKKDVGPIGLTKFAKELEEAKKEHEREIPTKILTDFPIPDIKSASIGWIPVQSLQQPGKGPGRTPLKQSGNEELARHVESDGSPLSFFVEYDHVKSDFVSIYAYFSLAELPNRLRPYISILESALFSLPVRRSNGEHLSHEEVVKQLDAITVTYGATCGLSGSFTEALQVMIKVEVDKYESAIAWVKDVVYGSQFVKDRLQVIIAKEQQYLPEIKRDGDVVLFSVMEDLLYSEESTSRAGGVLSQAVFLPKLAKRLRQNPKEVINDFEEIRKLITDPSGVRFSVIGNILALKQPRSTWAKYFDDRLPETALKPLRLTHDTLSELGKNPSQKAVVVALPTVESSVVTHWCKGISGFSHPDYPALHLAEGILNAAEGYLWKYIRGSGLAYGASVSVDLETALLSFELHRSSDSMQAFNQAKTVVEDLVSGKIKLEDTTLDAAKSGLVYRITSSVSTPSSAALQSFAFQALEGLPQNFHLELLERSMAVTKQEVIQAMRKYFLPLFNPKSSVAVVVTSPAKAPEVTKGLTQVGFMVEQRKMEDGVVSVYHRLNAWTKLAYLTIHR</sequence>
<feature type="domain" description="Peptidase M16 N-terminal" evidence="2">
    <location>
        <begin position="49"/>
        <end position="136"/>
    </location>
</feature>
<evidence type="ECO:0000256" key="1">
    <source>
        <dbReference type="SAM" id="MobiDB-lite"/>
    </source>
</evidence>
<dbReference type="Gene3D" id="3.30.830.10">
    <property type="entry name" value="Metalloenzyme, LuxS/M16 peptidase-like"/>
    <property type="match status" value="4"/>
</dbReference>
<feature type="region of interest" description="Disordered" evidence="1">
    <location>
        <begin position="542"/>
        <end position="561"/>
    </location>
</feature>
<feature type="domain" description="Peptidase M16 C-terminal" evidence="3">
    <location>
        <begin position="195"/>
        <end position="388"/>
    </location>
</feature>
<name>A0A8K0XM56_9AGAR</name>
<evidence type="ECO:0000313" key="5">
    <source>
        <dbReference type="Proteomes" id="UP000813824"/>
    </source>
</evidence>
<dbReference type="AlphaFoldDB" id="A0A8K0XM56"/>
<reference evidence="4" key="1">
    <citation type="journal article" date="2021" name="New Phytol.">
        <title>Evolutionary innovations through gain and loss of genes in the ectomycorrhizal Boletales.</title>
        <authorList>
            <person name="Wu G."/>
            <person name="Miyauchi S."/>
            <person name="Morin E."/>
            <person name="Kuo A."/>
            <person name="Drula E."/>
            <person name="Varga T."/>
            <person name="Kohler A."/>
            <person name="Feng B."/>
            <person name="Cao Y."/>
            <person name="Lipzen A."/>
            <person name="Daum C."/>
            <person name="Hundley H."/>
            <person name="Pangilinan J."/>
            <person name="Johnson J."/>
            <person name="Barry K."/>
            <person name="LaButti K."/>
            <person name="Ng V."/>
            <person name="Ahrendt S."/>
            <person name="Min B."/>
            <person name="Choi I.G."/>
            <person name="Park H."/>
            <person name="Plett J.M."/>
            <person name="Magnuson J."/>
            <person name="Spatafora J.W."/>
            <person name="Nagy L.G."/>
            <person name="Henrissat B."/>
            <person name="Grigoriev I.V."/>
            <person name="Yang Z.L."/>
            <person name="Xu J."/>
            <person name="Martin F.M."/>
        </authorList>
    </citation>
    <scope>NUCLEOTIDE SEQUENCE</scope>
    <source>
        <strain evidence="4">KKN 215</strain>
    </source>
</reference>
<dbReference type="SUPFAM" id="SSF63411">
    <property type="entry name" value="LuxS/MPP-like metallohydrolase"/>
    <property type="match status" value="4"/>
</dbReference>
<gene>
    <name evidence="4" type="ORF">BXZ70DRAFT_1039202</name>
</gene>
<dbReference type="Pfam" id="PF05193">
    <property type="entry name" value="Peptidase_M16_C"/>
    <property type="match status" value="1"/>
</dbReference>
<protein>
    <submittedName>
        <fullName evidence="4">Metalloenzyme, LuxS/M16 peptidase-like protein</fullName>
    </submittedName>
</protein>
<dbReference type="Pfam" id="PF00675">
    <property type="entry name" value="Peptidase_M16"/>
    <property type="match status" value="1"/>
</dbReference>
<evidence type="ECO:0000259" key="3">
    <source>
        <dbReference type="Pfam" id="PF05193"/>
    </source>
</evidence>
<keyword evidence="5" id="KW-1185">Reference proteome</keyword>